<organism evidence="1 2">
    <name type="scientific">Diatraea saccharalis</name>
    <name type="common">sugarcane borer</name>
    <dbReference type="NCBI Taxonomy" id="40085"/>
    <lineage>
        <taxon>Eukaryota</taxon>
        <taxon>Metazoa</taxon>
        <taxon>Ecdysozoa</taxon>
        <taxon>Arthropoda</taxon>
        <taxon>Hexapoda</taxon>
        <taxon>Insecta</taxon>
        <taxon>Pterygota</taxon>
        <taxon>Neoptera</taxon>
        <taxon>Endopterygota</taxon>
        <taxon>Lepidoptera</taxon>
        <taxon>Glossata</taxon>
        <taxon>Ditrysia</taxon>
        <taxon>Pyraloidea</taxon>
        <taxon>Crambidae</taxon>
        <taxon>Crambinae</taxon>
        <taxon>Diatraea</taxon>
    </lineage>
</organism>
<sequence>MNIILFISLIQSTYYFNGIVCLKNKGDRIKKCSDNNSRLDDFLSKTLKVFDTNEQKLNEFSNENLSVRSECLDSRNVTCLFDGLLIHHDVPHSHWLKYKVTFFFYFKCTLYLNQSSPSPTK</sequence>
<proteinExistence type="predicted"/>
<name>A0A9N9RG13_9NEOP</name>
<protein>
    <submittedName>
        <fullName evidence="1">Uncharacterized protein</fullName>
    </submittedName>
</protein>
<dbReference type="EMBL" id="OU893339">
    <property type="protein sequence ID" value="CAG9796081.1"/>
    <property type="molecule type" value="Genomic_DNA"/>
</dbReference>
<evidence type="ECO:0000313" key="1">
    <source>
        <dbReference type="EMBL" id="CAG9796081.1"/>
    </source>
</evidence>
<reference evidence="1" key="1">
    <citation type="submission" date="2021-12" db="EMBL/GenBank/DDBJ databases">
        <authorList>
            <person name="King R."/>
        </authorList>
    </citation>
    <scope>NUCLEOTIDE SEQUENCE</scope>
</reference>
<keyword evidence="2" id="KW-1185">Reference proteome</keyword>
<gene>
    <name evidence="1" type="ORF">DIATSA_LOCUS13304</name>
</gene>
<dbReference type="Proteomes" id="UP001153714">
    <property type="component" value="Chromosome 8"/>
</dbReference>
<reference evidence="1" key="2">
    <citation type="submission" date="2022-10" db="EMBL/GenBank/DDBJ databases">
        <authorList>
            <consortium name="ENA_rothamsted_submissions"/>
            <consortium name="culmorum"/>
            <person name="King R."/>
        </authorList>
    </citation>
    <scope>NUCLEOTIDE SEQUENCE</scope>
</reference>
<dbReference type="AlphaFoldDB" id="A0A9N9RG13"/>
<evidence type="ECO:0000313" key="2">
    <source>
        <dbReference type="Proteomes" id="UP001153714"/>
    </source>
</evidence>
<accession>A0A9N9RG13</accession>